<name>A0A0F8YP95_9ZZZZ</name>
<accession>A0A0F8YP95</accession>
<dbReference type="AlphaFoldDB" id="A0A0F8YP95"/>
<evidence type="ECO:0000313" key="2">
    <source>
        <dbReference type="EMBL" id="KKK49876.1"/>
    </source>
</evidence>
<keyword evidence="1" id="KW-1133">Transmembrane helix</keyword>
<proteinExistence type="predicted"/>
<protein>
    <submittedName>
        <fullName evidence="2">Uncharacterized protein</fullName>
    </submittedName>
</protein>
<keyword evidence="1" id="KW-0472">Membrane</keyword>
<comment type="caution">
    <text evidence="2">The sequence shown here is derived from an EMBL/GenBank/DDBJ whole genome shotgun (WGS) entry which is preliminary data.</text>
</comment>
<gene>
    <name evidence="2" type="ORF">LCGC14_3130650</name>
</gene>
<evidence type="ECO:0000256" key="1">
    <source>
        <dbReference type="SAM" id="Phobius"/>
    </source>
</evidence>
<sequence length="46" mass="5482">MHIIAIVSLIVAAVVWIVFMIKDDRHKRKENNGLFEENEKRITTRF</sequence>
<dbReference type="EMBL" id="LAZR01068313">
    <property type="protein sequence ID" value="KKK49876.1"/>
    <property type="molecule type" value="Genomic_DNA"/>
</dbReference>
<keyword evidence="1" id="KW-0812">Transmembrane</keyword>
<reference evidence="2" key="1">
    <citation type="journal article" date="2015" name="Nature">
        <title>Complex archaea that bridge the gap between prokaryotes and eukaryotes.</title>
        <authorList>
            <person name="Spang A."/>
            <person name="Saw J.H."/>
            <person name="Jorgensen S.L."/>
            <person name="Zaremba-Niedzwiedzka K."/>
            <person name="Martijn J."/>
            <person name="Lind A.E."/>
            <person name="van Eijk R."/>
            <person name="Schleper C."/>
            <person name="Guy L."/>
            <person name="Ettema T.J."/>
        </authorList>
    </citation>
    <scope>NUCLEOTIDE SEQUENCE</scope>
</reference>
<feature type="transmembrane region" description="Helical" evidence="1">
    <location>
        <begin position="6"/>
        <end position="21"/>
    </location>
</feature>
<organism evidence="2">
    <name type="scientific">marine sediment metagenome</name>
    <dbReference type="NCBI Taxonomy" id="412755"/>
    <lineage>
        <taxon>unclassified sequences</taxon>
        <taxon>metagenomes</taxon>
        <taxon>ecological metagenomes</taxon>
    </lineage>
</organism>